<dbReference type="EMBL" id="AQQR01000001">
    <property type="protein sequence ID" value="OWU77451.1"/>
    <property type="molecule type" value="Genomic_DNA"/>
</dbReference>
<evidence type="ECO:0000313" key="3">
    <source>
        <dbReference type="Proteomes" id="UP000215377"/>
    </source>
</evidence>
<protein>
    <recommendedName>
        <fullName evidence="1">YjiS-like domain-containing protein</fullName>
    </recommendedName>
</protein>
<dbReference type="OrthoDB" id="8005167at2"/>
<dbReference type="AlphaFoldDB" id="A0A225NR77"/>
<keyword evidence="3" id="KW-1185">Reference proteome</keyword>
<gene>
    <name evidence="2" type="ORF">ATO3_01720</name>
</gene>
<evidence type="ECO:0000313" key="2">
    <source>
        <dbReference type="EMBL" id="OWU77451.1"/>
    </source>
</evidence>
<comment type="caution">
    <text evidence="2">The sequence shown here is derived from an EMBL/GenBank/DDBJ whole genome shotgun (WGS) entry which is preliminary data.</text>
</comment>
<sequence length="75" mass="8668">MTRSPTTRTLSPFATSPRLPLTALFAVKLAAVIVQWDHRKRSRNHLSRLEDHMLEDIGMTRAEARKEASRPFWLP</sequence>
<organism evidence="2 3">
    <name type="scientific">Marinibacterium profundimaris</name>
    <dbReference type="NCBI Taxonomy" id="1679460"/>
    <lineage>
        <taxon>Bacteria</taxon>
        <taxon>Pseudomonadati</taxon>
        <taxon>Pseudomonadota</taxon>
        <taxon>Alphaproteobacteria</taxon>
        <taxon>Rhodobacterales</taxon>
        <taxon>Paracoccaceae</taxon>
        <taxon>Marinibacterium</taxon>
    </lineage>
</organism>
<feature type="domain" description="YjiS-like" evidence="1">
    <location>
        <begin position="29"/>
        <end position="65"/>
    </location>
</feature>
<dbReference type="Proteomes" id="UP000215377">
    <property type="component" value="Unassembled WGS sequence"/>
</dbReference>
<name>A0A225NR77_9RHOB</name>
<evidence type="ECO:0000259" key="1">
    <source>
        <dbReference type="Pfam" id="PF06568"/>
    </source>
</evidence>
<dbReference type="RefSeq" id="WP_088648066.1">
    <property type="nucleotide sequence ID" value="NZ_AQQR01000001.1"/>
</dbReference>
<dbReference type="InterPro" id="IPR009506">
    <property type="entry name" value="YjiS-like"/>
</dbReference>
<accession>A0A225NR77</accession>
<reference evidence="2 3" key="1">
    <citation type="submission" date="2013-04" db="EMBL/GenBank/DDBJ databases">
        <title>Oceanicola sp. 22II1-22F33 Genome Sequencing.</title>
        <authorList>
            <person name="Lai Q."/>
            <person name="Li G."/>
            <person name="Shao Z."/>
        </authorList>
    </citation>
    <scope>NUCLEOTIDE SEQUENCE [LARGE SCALE GENOMIC DNA]</scope>
    <source>
        <strain evidence="2 3">22II1-22F33</strain>
    </source>
</reference>
<dbReference type="Pfam" id="PF06568">
    <property type="entry name" value="YjiS-like"/>
    <property type="match status" value="1"/>
</dbReference>
<proteinExistence type="predicted"/>